<dbReference type="Proteomes" id="UP001060085">
    <property type="component" value="Linkage Group LG02"/>
</dbReference>
<dbReference type="EMBL" id="CM044702">
    <property type="protein sequence ID" value="KAI5675752.1"/>
    <property type="molecule type" value="Genomic_DNA"/>
</dbReference>
<proteinExistence type="predicted"/>
<accession>A0ACC0BT45</accession>
<comment type="caution">
    <text evidence="1">The sequence shown here is derived from an EMBL/GenBank/DDBJ whole genome shotgun (WGS) entry which is preliminary data.</text>
</comment>
<evidence type="ECO:0000313" key="1">
    <source>
        <dbReference type="EMBL" id="KAI5675752.1"/>
    </source>
</evidence>
<gene>
    <name evidence="1" type="ORF">M9H77_06702</name>
</gene>
<name>A0ACC0BT45_CATRO</name>
<sequence length="126" mass="14872">MENHIKLIAKRIVEVPLSNIPSNTVTFQDVEEQGMMFRMFMDDDDEIAQEPKEFTFPEEKEVQQEIEEKRQDDLLSFNEPPQITSEAEECKRDESLQENKNEFEEGEPVKKSKKFAESEEDQKEGR</sequence>
<organism evidence="1 2">
    <name type="scientific">Catharanthus roseus</name>
    <name type="common">Madagascar periwinkle</name>
    <name type="synonym">Vinca rosea</name>
    <dbReference type="NCBI Taxonomy" id="4058"/>
    <lineage>
        <taxon>Eukaryota</taxon>
        <taxon>Viridiplantae</taxon>
        <taxon>Streptophyta</taxon>
        <taxon>Embryophyta</taxon>
        <taxon>Tracheophyta</taxon>
        <taxon>Spermatophyta</taxon>
        <taxon>Magnoliopsida</taxon>
        <taxon>eudicotyledons</taxon>
        <taxon>Gunneridae</taxon>
        <taxon>Pentapetalae</taxon>
        <taxon>asterids</taxon>
        <taxon>lamiids</taxon>
        <taxon>Gentianales</taxon>
        <taxon>Apocynaceae</taxon>
        <taxon>Rauvolfioideae</taxon>
        <taxon>Vinceae</taxon>
        <taxon>Catharanthinae</taxon>
        <taxon>Catharanthus</taxon>
    </lineage>
</organism>
<keyword evidence="2" id="KW-1185">Reference proteome</keyword>
<protein>
    <submittedName>
        <fullName evidence="1">Uncharacterized protein</fullName>
    </submittedName>
</protein>
<reference evidence="2" key="1">
    <citation type="journal article" date="2023" name="Nat. Plants">
        <title>Single-cell RNA sequencing provides a high-resolution roadmap for understanding the multicellular compartmentation of specialized metabolism.</title>
        <authorList>
            <person name="Sun S."/>
            <person name="Shen X."/>
            <person name="Li Y."/>
            <person name="Li Y."/>
            <person name="Wang S."/>
            <person name="Li R."/>
            <person name="Zhang H."/>
            <person name="Shen G."/>
            <person name="Guo B."/>
            <person name="Wei J."/>
            <person name="Xu J."/>
            <person name="St-Pierre B."/>
            <person name="Chen S."/>
            <person name="Sun C."/>
        </authorList>
    </citation>
    <scope>NUCLEOTIDE SEQUENCE [LARGE SCALE GENOMIC DNA]</scope>
</reference>
<evidence type="ECO:0000313" key="2">
    <source>
        <dbReference type="Proteomes" id="UP001060085"/>
    </source>
</evidence>